<keyword evidence="2" id="KW-1185">Reference proteome</keyword>
<evidence type="ECO:0000313" key="2">
    <source>
        <dbReference type="Proteomes" id="UP001341840"/>
    </source>
</evidence>
<comment type="caution">
    <text evidence="1">The sequence shown here is derived from an EMBL/GenBank/DDBJ whole genome shotgun (WGS) entry which is preliminary data.</text>
</comment>
<proteinExistence type="predicted"/>
<accession>A0ABU6WST3</accession>
<evidence type="ECO:0000313" key="1">
    <source>
        <dbReference type="EMBL" id="MED6188412.1"/>
    </source>
</evidence>
<dbReference type="Proteomes" id="UP001341840">
    <property type="component" value="Unassembled WGS sequence"/>
</dbReference>
<name>A0ABU6WST3_9FABA</name>
<protein>
    <submittedName>
        <fullName evidence="1">Uncharacterized protein</fullName>
    </submittedName>
</protein>
<dbReference type="EMBL" id="JASCZI010182681">
    <property type="protein sequence ID" value="MED6188412.1"/>
    <property type="molecule type" value="Genomic_DNA"/>
</dbReference>
<organism evidence="1 2">
    <name type="scientific">Stylosanthes scabra</name>
    <dbReference type="NCBI Taxonomy" id="79078"/>
    <lineage>
        <taxon>Eukaryota</taxon>
        <taxon>Viridiplantae</taxon>
        <taxon>Streptophyta</taxon>
        <taxon>Embryophyta</taxon>
        <taxon>Tracheophyta</taxon>
        <taxon>Spermatophyta</taxon>
        <taxon>Magnoliopsida</taxon>
        <taxon>eudicotyledons</taxon>
        <taxon>Gunneridae</taxon>
        <taxon>Pentapetalae</taxon>
        <taxon>rosids</taxon>
        <taxon>fabids</taxon>
        <taxon>Fabales</taxon>
        <taxon>Fabaceae</taxon>
        <taxon>Papilionoideae</taxon>
        <taxon>50 kb inversion clade</taxon>
        <taxon>dalbergioids sensu lato</taxon>
        <taxon>Dalbergieae</taxon>
        <taxon>Pterocarpus clade</taxon>
        <taxon>Stylosanthes</taxon>
    </lineage>
</organism>
<sequence length="68" mass="7341">MEEVEGMDPRLILPHPRISISAPGASASTLAAPTNNLTQYNGETITLLPTSKRFFACFSNGNLHLKSI</sequence>
<gene>
    <name evidence="1" type="ORF">PIB30_085681</name>
</gene>
<reference evidence="1 2" key="1">
    <citation type="journal article" date="2023" name="Plants (Basel)">
        <title>Bridging the Gap: Combining Genomics and Transcriptomics Approaches to Understand Stylosanthes scabra, an Orphan Legume from the Brazilian Caatinga.</title>
        <authorList>
            <person name="Ferreira-Neto J.R.C."/>
            <person name="da Silva M.D."/>
            <person name="Binneck E."/>
            <person name="de Melo N.F."/>
            <person name="da Silva R.H."/>
            <person name="de Melo A.L.T.M."/>
            <person name="Pandolfi V."/>
            <person name="Bustamante F.O."/>
            <person name="Brasileiro-Vidal A.C."/>
            <person name="Benko-Iseppon A.M."/>
        </authorList>
    </citation>
    <scope>NUCLEOTIDE SEQUENCE [LARGE SCALE GENOMIC DNA]</scope>
    <source>
        <tissue evidence="1">Leaves</tissue>
    </source>
</reference>